<reference evidence="1" key="1">
    <citation type="submission" date="2018-07" db="EMBL/GenBank/DDBJ databases">
        <authorList>
            <person name="Quirk P.G."/>
            <person name="Krulwich T.A."/>
        </authorList>
    </citation>
    <scope>NUCLEOTIDE SEQUENCE</scope>
</reference>
<organism evidence="1">
    <name type="scientific">metagenome</name>
    <dbReference type="NCBI Taxonomy" id="256318"/>
    <lineage>
        <taxon>unclassified sequences</taxon>
        <taxon>metagenomes</taxon>
    </lineage>
</organism>
<protein>
    <submittedName>
        <fullName evidence="1">Uncharacterized protein</fullName>
    </submittedName>
</protein>
<dbReference type="EMBL" id="UIDG01000412">
    <property type="protein sequence ID" value="SUS07605.1"/>
    <property type="molecule type" value="Genomic_DNA"/>
</dbReference>
<evidence type="ECO:0000313" key="1">
    <source>
        <dbReference type="EMBL" id="SUS07605.1"/>
    </source>
</evidence>
<dbReference type="AlphaFoldDB" id="A0A380TGP9"/>
<gene>
    <name evidence="1" type="ORF">DF3PB_470016</name>
</gene>
<sequence>MKDLLALALAISDETAGESFFYGSAYGDANNEDLDRLSNELRTPVEELIKELRTRIPNDVDFTLNFDEAGAWVALEYNDGNTTTSGDGLCFTESRALFASFEGLEWDEIRGQAISEGGIFEALIADAEDRPASIPSTEEAAKKYAEPLKQAVAQIHAMHPTPAFVAVLKQEELPIEIKAYETKEDMLHDFADALTCYYEVLAVFENGVETFYAQIESYKRQAIDFLAPGTISRAKAERRL</sequence>
<name>A0A380TGP9_9ZZZZ</name>
<proteinExistence type="predicted"/>
<accession>A0A380TGP9</accession>